<name>A0A8B8I5C9_VANTA</name>
<dbReference type="SUPFAM" id="SSF56784">
    <property type="entry name" value="HAD-like"/>
    <property type="match status" value="1"/>
</dbReference>
<dbReference type="Pfam" id="PF17913">
    <property type="entry name" value="FHA_2"/>
    <property type="match status" value="1"/>
</dbReference>
<keyword evidence="2" id="KW-0227">DNA damage</keyword>
<dbReference type="InterPro" id="IPR041388">
    <property type="entry name" value="FHA_2"/>
</dbReference>
<keyword evidence="5" id="KW-0539">Nucleus</keyword>
<dbReference type="RefSeq" id="XP_026492269.2">
    <property type="nucleotide sequence ID" value="XM_026636484.2"/>
</dbReference>
<feature type="domain" description="PNK FHA" evidence="7">
    <location>
        <begin position="5"/>
        <end position="74"/>
    </location>
</feature>
<dbReference type="Pfam" id="PF13671">
    <property type="entry name" value="AAA_33"/>
    <property type="match status" value="1"/>
</dbReference>
<evidence type="ECO:0000256" key="1">
    <source>
        <dbReference type="ARBA" id="ARBA00004123"/>
    </source>
</evidence>
<protein>
    <submittedName>
        <fullName evidence="9">Uncharacterized protein F21D5.5</fullName>
    </submittedName>
</protein>
<dbReference type="SUPFAM" id="SSF49879">
    <property type="entry name" value="SMAD/FHA domain"/>
    <property type="match status" value="1"/>
</dbReference>
<keyword evidence="3" id="KW-0378">Hydrolase</keyword>
<dbReference type="InterPro" id="IPR023214">
    <property type="entry name" value="HAD_sf"/>
</dbReference>
<dbReference type="Gene3D" id="3.40.50.1000">
    <property type="entry name" value="HAD superfamily/HAD-like"/>
    <property type="match status" value="1"/>
</dbReference>
<organism evidence="8 9">
    <name type="scientific">Vanessa tameamea</name>
    <name type="common">Kamehameha butterfly</name>
    <dbReference type="NCBI Taxonomy" id="334116"/>
    <lineage>
        <taxon>Eukaryota</taxon>
        <taxon>Metazoa</taxon>
        <taxon>Ecdysozoa</taxon>
        <taxon>Arthropoda</taxon>
        <taxon>Hexapoda</taxon>
        <taxon>Insecta</taxon>
        <taxon>Pterygota</taxon>
        <taxon>Neoptera</taxon>
        <taxon>Endopterygota</taxon>
        <taxon>Lepidoptera</taxon>
        <taxon>Glossata</taxon>
        <taxon>Ditrysia</taxon>
        <taxon>Papilionoidea</taxon>
        <taxon>Nymphalidae</taxon>
        <taxon>Nymphalinae</taxon>
        <taxon>Vanessa</taxon>
    </lineage>
</organism>
<sequence length="525" mass="59831">MLRQCFLRCLLDSHAPIKLPHNVEIFIGRSKDTKIKDQSCSRQQITLRADCEECEVEIKPIGINPSGLDGFALQRNGVYKVKHGSRIEILLNNYIHVIDFDPPPDTEVSNNNKRKLEDEKHEISPRKKSKTQSELEQSSNIKEAMEDIWEEVDRGEVYVFTTKGVKSSQKIAAFDMDGTLIKTKSGKVHPVDTNDWQIAFPQASKKLTEKLNEDYKIVILSNQSPIGSGRVKVDDFKKKIEGIVAKLNVPIQVYLATGKGFYRKPAPGMWKVLAEQKNDNLTINMDISFFCGDAAGRAVNWAPRKKKDHSMADILLAENLGLKFYTPEQFFLGHSIANVPMIRPDFNPKELKPEAFNDSLISKEKELLVLVGFPGSGKSFLAKEIVERSGNKYAIVCRDVMGTWQKCASEATKLLQQGKSVIVDSTNPDIESRARWTTLAKNMKIQCRCARMMTTKAHALHNNKFREIMKIKHVPVNDIVFHTYKNKFVEPTLNEGFLQVIEVKFNPCFDNKRAENMYRYYLLEK</sequence>
<evidence type="ECO:0000259" key="7">
    <source>
        <dbReference type="Pfam" id="PF17913"/>
    </source>
</evidence>
<keyword evidence="4" id="KW-0234">DNA repair</keyword>
<dbReference type="Gene3D" id="3.40.50.300">
    <property type="entry name" value="P-loop containing nucleotide triphosphate hydrolases"/>
    <property type="match status" value="1"/>
</dbReference>
<gene>
    <name evidence="9" type="primary">LOC113397954</name>
</gene>
<evidence type="ECO:0000256" key="4">
    <source>
        <dbReference type="ARBA" id="ARBA00023204"/>
    </source>
</evidence>
<dbReference type="GeneID" id="113397954"/>
<dbReference type="OrthoDB" id="19045at2759"/>
<dbReference type="InterPro" id="IPR036412">
    <property type="entry name" value="HAD-like_sf"/>
</dbReference>
<dbReference type="PANTHER" id="PTHR12083:SF9">
    <property type="entry name" value="BIFUNCTIONAL POLYNUCLEOTIDE PHOSPHATASE_KINASE"/>
    <property type="match status" value="1"/>
</dbReference>
<dbReference type="PANTHER" id="PTHR12083">
    <property type="entry name" value="BIFUNCTIONAL POLYNUCLEOTIDE PHOSPHATASE/KINASE"/>
    <property type="match status" value="1"/>
</dbReference>
<comment type="subcellular location">
    <subcellularLocation>
        <location evidence="1">Nucleus</location>
    </subcellularLocation>
</comment>
<dbReference type="Proteomes" id="UP001652626">
    <property type="component" value="Chromosome 13"/>
</dbReference>
<reference evidence="9" key="1">
    <citation type="submission" date="2025-08" db="UniProtKB">
        <authorList>
            <consortium name="RefSeq"/>
        </authorList>
    </citation>
    <scope>IDENTIFICATION</scope>
    <source>
        <tissue evidence="9">Whole body</tissue>
    </source>
</reference>
<dbReference type="OMA" id="AADWKWW"/>
<dbReference type="SUPFAM" id="SSF52540">
    <property type="entry name" value="P-loop containing nucleoside triphosphate hydrolases"/>
    <property type="match status" value="1"/>
</dbReference>
<feature type="compositionally biased region" description="Basic and acidic residues" evidence="6">
    <location>
        <begin position="114"/>
        <end position="125"/>
    </location>
</feature>
<evidence type="ECO:0000313" key="9">
    <source>
        <dbReference type="RefSeq" id="XP_026492269.2"/>
    </source>
</evidence>
<proteinExistence type="predicted"/>
<dbReference type="NCBIfam" id="TIGR01664">
    <property type="entry name" value="DNA-3'-Pase"/>
    <property type="match status" value="1"/>
</dbReference>
<dbReference type="CDD" id="cd01625">
    <property type="entry name" value="HAD_PNP"/>
    <property type="match status" value="1"/>
</dbReference>
<dbReference type="InterPro" id="IPR013954">
    <property type="entry name" value="PNK3P"/>
</dbReference>
<accession>A0A8B8I5C9</accession>
<dbReference type="Gene3D" id="2.60.200.20">
    <property type="match status" value="1"/>
</dbReference>
<evidence type="ECO:0000256" key="5">
    <source>
        <dbReference type="ARBA" id="ARBA00023242"/>
    </source>
</evidence>
<evidence type="ECO:0000256" key="6">
    <source>
        <dbReference type="SAM" id="MobiDB-lite"/>
    </source>
</evidence>
<keyword evidence="8" id="KW-1185">Reference proteome</keyword>
<evidence type="ECO:0000313" key="8">
    <source>
        <dbReference type="Proteomes" id="UP001652626"/>
    </source>
</evidence>
<evidence type="ECO:0000256" key="2">
    <source>
        <dbReference type="ARBA" id="ARBA00022763"/>
    </source>
</evidence>
<dbReference type="NCBIfam" id="TIGR01662">
    <property type="entry name" value="HAD-SF-IIIA"/>
    <property type="match status" value="1"/>
</dbReference>
<dbReference type="InterPro" id="IPR008984">
    <property type="entry name" value="SMAD_FHA_dom_sf"/>
</dbReference>
<dbReference type="InterPro" id="IPR006549">
    <property type="entry name" value="HAD-SF_hydro_IIIA"/>
</dbReference>
<evidence type="ECO:0000256" key="3">
    <source>
        <dbReference type="ARBA" id="ARBA00022801"/>
    </source>
</evidence>
<dbReference type="Pfam" id="PF08645">
    <property type="entry name" value="PNK3P"/>
    <property type="match status" value="1"/>
</dbReference>
<feature type="region of interest" description="Disordered" evidence="6">
    <location>
        <begin position="102"/>
        <end position="139"/>
    </location>
</feature>
<dbReference type="InterPro" id="IPR006551">
    <property type="entry name" value="Polynucleotide_phosphatase"/>
</dbReference>
<dbReference type="InterPro" id="IPR027417">
    <property type="entry name" value="P-loop_NTPase"/>
</dbReference>